<keyword evidence="1" id="KW-1133">Transmembrane helix</keyword>
<dbReference type="eggNOG" id="ENOG5032T2I">
    <property type="taxonomic scope" value="Bacteria"/>
</dbReference>
<dbReference type="STRING" id="693986.MOC_1811"/>
<proteinExistence type="predicted"/>
<dbReference type="RefSeq" id="WP_043356619.1">
    <property type="nucleotide sequence ID" value="NZ_CP003811.1"/>
</dbReference>
<reference evidence="2 3" key="1">
    <citation type="journal article" date="2014" name="PLoS ONE">
        <title>Genome Information of Methylobacterium oryzae, a Plant-Probiotic Methylotroph in the Phyllosphere.</title>
        <authorList>
            <person name="Kwak M.J."/>
            <person name="Jeong H."/>
            <person name="Madhaiyan M."/>
            <person name="Lee Y."/>
            <person name="Sa T.M."/>
            <person name="Oh T.K."/>
            <person name="Kim J.F."/>
        </authorList>
    </citation>
    <scope>NUCLEOTIDE SEQUENCE [LARGE SCALE GENOMIC DNA]</scope>
    <source>
        <strain evidence="2 3">CBMB20</strain>
    </source>
</reference>
<gene>
    <name evidence="2" type="ORF">MOC_1811</name>
</gene>
<evidence type="ECO:0000313" key="3">
    <source>
        <dbReference type="Proteomes" id="UP000029492"/>
    </source>
</evidence>
<protein>
    <submittedName>
        <fullName evidence="2">Protein of unassigned function</fullName>
    </submittedName>
</protein>
<feature type="transmembrane region" description="Helical" evidence="1">
    <location>
        <begin position="112"/>
        <end position="129"/>
    </location>
</feature>
<evidence type="ECO:0000256" key="1">
    <source>
        <dbReference type="SAM" id="Phobius"/>
    </source>
</evidence>
<dbReference type="Pfam" id="PF14325">
    <property type="entry name" value="DUF4383"/>
    <property type="match status" value="1"/>
</dbReference>
<sequence length="137" mass="14469">MRPTPPQAAALAFAAILLFAAATDYIPAFRDAEGRVFGLFRLDVYKDALHLASGLWALAAALWSRHAAVTFLRAFGAIYLLDGVVGVITGSSFLDLSLFLKGFQDSPLLSNGPHLSLGLAGVVLGWWPWRAAAAGAA</sequence>
<dbReference type="EMBL" id="CP003811">
    <property type="protein sequence ID" value="AIQ89566.1"/>
    <property type="molecule type" value="Genomic_DNA"/>
</dbReference>
<dbReference type="Proteomes" id="UP000029492">
    <property type="component" value="Chromosome"/>
</dbReference>
<accession>A0A089NNS8</accession>
<evidence type="ECO:0000313" key="2">
    <source>
        <dbReference type="EMBL" id="AIQ89566.1"/>
    </source>
</evidence>
<organism evidence="2 3">
    <name type="scientific">Methylobacterium oryzae CBMB20</name>
    <dbReference type="NCBI Taxonomy" id="693986"/>
    <lineage>
        <taxon>Bacteria</taxon>
        <taxon>Pseudomonadati</taxon>
        <taxon>Pseudomonadota</taxon>
        <taxon>Alphaproteobacteria</taxon>
        <taxon>Hyphomicrobiales</taxon>
        <taxon>Methylobacteriaceae</taxon>
        <taxon>Methylobacterium</taxon>
    </lineage>
</organism>
<dbReference type="KEGG" id="mor:MOC_1811"/>
<keyword evidence="3" id="KW-1185">Reference proteome</keyword>
<dbReference type="GeneID" id="96606335"/>
<keyword evidence="1" id="KW-0472">Membrane</keyword>
<dbReference type="HOGENOM" id="CLU_1872658_0_0_5"/>
<feature type="transmembrane region" description="Helical" evidence="1">
    <location>
        <begin position="48"/>
        <end position="65"/>
    </location>
</feature>
<name>A0A089NNS8_9HYPH</name>
<keyword evidence="1" id="KW-0812">Transmembrane</keyword>
<feature type="transmembrane region" description="Helical" evidence="1">
    <location>
        <begin position="77"/>
        <end position="100"/>
    </location>
</feature>
<dbReference type="AlphaFoldDB" id="A0A089NNS8"/>